<sequence length="141" mass="16021">MKKSDLLKIGELARLTDLSNDTIRFYESKGLLTPSERSDAGYRLYSADDVEKLLFIQRTKTVGFTLNEISELMELKLHPDTHTCGEVKKVTEQKLQQVTAKINELERIRQSLLQMNDLCDGGPKSAQHCTILQLLDSEKPL</sequence>
<dbReference type="PROSITE" id="PS50937">
    <property type="entry name" value="HTH_MERR_2"/>
    <property type="match status" value="1"/>
</dbReference>
<reference evidence="4 5" key="1">
    <citation type="submission" date="2016-08" db="EMBL/GenBank/DDBJ databases">
        <authorList>
            <person name="Seilhamer J.J."/>
        </authorList>
    </citation>
    <scope>NUCLEOTIDE SEQUENCE [LARGE SCALE GENOMIC DNA]</scope>
    <source>
        <strain evidence="4 5">KCTC 42603</strain>
    </source>
</reference>
<dbReference type="Pfam" id="PF13411">
    <property type="entry name" value="MerR_1"/>
    <property type="match status" value="1"/>
</dbReference>
<dbReference type="SUPFAM" id="SSF46955">
    <property type="entry name" value="Putative DNA-binding domain"/>
    <property type="match status" value="1"/>
</dbReference>
<dbReference type="AlphaFoldDB" id="A0A1E7Z6J4"/>
<proteinExistence type="predicted"/>
<dbReference type="PROSITE" id="PS00552">
    <property type="entry name" value="HTH_MERR_1"/>
    <property type="match status" value="1"/>
</dbReference>
<evidence type="ECO:0000313" key="4">
    <source>
        <dbReference type="EMBL" id="OFC69163.1"/>
    </source>
</evidence>
<dbReference type="NCBIfam" id="NF007069">
    <property type="entry name" value="PRK09514.1"/>
    <property type="match status" value="1"/>
</dbReference>
<keyword evidence="5" id="KW-1185">Reference proteome</keyword>
<feature type="domain" description="HTH merR-type" evidence="3">
    <location>
        <begin position="6"/>
        <end position="75"/>
    </location>
</feature>
<evidence type="ECO:0000259" key="3">
    <source>
        <dbReference type="PROSITE" id="PS50937"/>
    </source>
</evidence>
<organism evidence="4 5">
    <name type="scientific">Alteromonas confluentis</name>
    <dbReference type="NCBI Taxonomy" id="1656094"/>
    <lineage>
        <taxon>Bacteria</taxon>
        <taxon>Pseudomonadati</taxon>
        <taxon>Pseudomonadota</taxon>
        <taxon>Gammaproteobacteria</taxon>
        <taxon>Alteromonadales</taxon>
        <taxon>Alteromonadaceae</taxon>
        <taxon>Alteromonas/Salinimonas group</taxon>
        <taxon>Alteromonas</taxon>
    </lineage>
</organism>
<dbReference type="SMART" id="SM00422">
    <property type="entry name" value="HTH_MERR"/>
    <property type="match status" value="1"/>
</dbReference>
<dbReference type="EMBL" id="MDHN01000041">
    <property type="protein sequence ID" value="OFC69163.1"/>
    <property type="molecule type" value="Genomic_DNA"/>
</dbReference>
<protein>
    <submittedName>
        <fullName evidence="4">Zinc-responsive transcriptional regulator</fullName>
    </submittedName>
</protein>
<dbReference type="PANTHER" id="PTHR30204">
    <property type="entry name" value="REDOX-CYCLING DRUG-SENSING TRANSCRIPTIONAL ACTIVATOR SOXR"/>
    <property type="match status" value="1"/>
</dbReference>
<dbReference type="GO" id="GO:0003700">
    <property type="term" value="F:DNA-binding transcription factor activity"/>
    <property type="evidence" value="ECO:0007669"/>
    <property type="project" value="InterPro"/>
</dbReference>
<keyword evidence="1" id="KW-0238">DNA-binding</keyword>
<dbReference type="Gene3D" id="1.10.1660.10">
    <property type="match status" value="1"/>
</dbReference>
<evidence type="ECO:0000256" key="2">
    <source>
        <dbReference type="SAM" id="Coils"/>
    </source>
</evidence>
<keyword evidence="2" id="KW-0175">Coiled coil</keyword>
<feature type="coiled-coil region" evidence="2">
    <location>
        <begin position="88"/>
        <end position="115"/>
    </location>
</feature>
<dbReference type="Proteomes" id="UP000175691">
    <property type="component" value="Unassembled WGS sequence"/>
</dbReference>
<gene>
    <name evidence="4" type="ORF">BFC18_20770</name>
</gene>
<dbReference type="InterPro" id="IPR009061">
    <property type="entry name" value="DNA-bd_dom_put_sf"/>
</dbReference>
<dbReference type="InterPro" id="IPR047057">
    <property type="entry name" value="MerR_fam"/>
</dbReference>
<dbReference type="STRING" id="1656094.BFC18_20770"/>
<dbReference type="RefSeq" id="WP_070127376.1">
    <property type="nucleotide sequence ID" value="NZ_MDHN01000041.1"/>
</dbReference>
<evidence type="ECO:0000313" key="5">
    <source>
        <dbReference type="Proteomes" id="UP000175691"/>
    </source>
</evidence>
<dbReference type="CDD" id="cd04770">
    <property type="entry name" value="HTH_HMRTR"/>
    <property type="match status" value="1"/>
</dbReference>
<dbReference type="PRINTS" id="PR00040">
    <property type="entry name" value="HTHMERR"/>
</dbReference>
<dbReference type="GO" id="GO:0003677">
    <property type="term" value="F:DNA binding"/>
    <property type="evidence" value="ECO:0007669"/>
    <property type="project" value="UniProtKB-KW"/>
</dbReference>
<evidence type="ECO:0000256" key="1">
    <source>
        <dbReference type="ARBA" id="ARBA00023125"/>
    </source>
</evidence>
<dbReference type="InterPro" id="IPR000551">
    <property type="entry name" value="MerR-type_HTH_dom"/>
</dbReference>
<comment type="caution">
    <text evidence="4">The sequence shown here is derived from an EMBL/GenBank/DDBJ whole genome shotgun (WGS) entry which is preliminary data.</text>
</comment>
<dbReference type="PANTHER" id="PTHR30204:SF92">
    <property type="entry name" value="HTH-TYPE TRANSCRIPTIONAL REGULATOR ZNTR"/>
    <property type="match status" value="1"/>
</dbReference>
<accession>A0A1E7Z6J4</accession>
<name>A0A1E7Z6J4_9ALTE</name>
<dbReference type="OrthoDB" id="9802039at2"/>